<reference evidence="1" key="1">
    <citation type="submission" date="2020-10" db="EMBL/GenBank/DDBJ databases">
        <authorList>
            <person name="Gilroy R."/>
        </authorList>
    </citation>
    <scope>NUCLEOTIDE SEQUENCE</scope>
    <source>
        <strain evidence="1">10192</strain>
    </source>
</reference>
<evidence type="ECO:0000313" key="2">
    <source>
        <dbReference type="Proteomes" id="UP000823632"/>
    </source>
</evidence>
<organism evidence="1 2">
    <name type="scientific">Candidatus Scatousia excrementipullorum</name>
    <dbReference type="NCBI Taxonomy" id="2840936"/>
    <lineage>
        <taxon>Bacteria</taxon>
        <taxon>Candidatus Scatousia</taxon>
    </lineage>
</organism>
<dbReference type="AlphaFoldDB" id="A0A9D9DQS4"/>
<dbReference type="EMBL" id="JADIND010000114">
    <property type="protein sequence ID" value="MBO8430816.1"/>
    <property type="molecule type" value="Genomic_DNA"/>
</dbReference>
<sequence length="58" mass="6644">MARLVLFSSTVNDTYKNTAEALNEIDLNKKFVIRKTLVDMMKLSFFHGATRFGNNFIA</sequence>
<name>A0A9D9DQS4_9BACT</name>
<evidence type="ECO:0000313" key="1">
    <source>
        <dbReference type="EMBL" id="MBO8430816.1"/>
    </source>
</evidence>
<gene>
    <name evidence="1" type="ORF">IAC76_05465</name>
</gene>
<reference evidence="1" key="2">
    <citation type="journal article" date="2021" name="PeerJ">
        <title>Extensive microbial diversity within the chicken gut microbiome revealed by metagenomics and culture.</title>
        <authorList>
            <person name="Gilroy R."/>
            <person name="Ravi A."/>
            <person name="Getino M."/>
            <person name="Pursley I."/>
            <person name="Horton D.L."/>
            <person name="Alikhan N.F."/>
            <person name="Baker D."/>
            <person name="Gharbi K."/>
            <person name="Hall N."/>
            <person name="Watson M."/>
            <person name="Adriaenssens E.M."/>
            <person name="Foster-Nyarko E."/>
            <person name="Jarju S."/>
            <person name="Secka A."/>
            <person name="Antonio M."/>
            <person name="Oren A."/>
            <person name="Chaudhuri R.R."/>
            <person name="La Ragione R."/>
            <person name="Hildebrand F."/>
            <person name="Pallen M.J."/>
        </authorList>
    </citation>
    <scope>NUCLEOTIDE SEQUENCE</scope>
    <source>
        <strain evidence="1">10192</strain>
    </source>
</reference>
<dbReference type="Proteomes" id="UP000823632">
    <property type="component" value="Unassembled WGS sequence"/>
</dbReference>
<accession>A0A9D9DQS4</accession>
<proteinExistence type="predicted"/>
<comment type="caution">
    <text evidence="1">The sequence shown here is derived from an EMBL/GenBank/DDBJ whole genome shotgun (WGS) entry which is preliminary data.</text>
</comment>
<protein>
    <submittedName>
        <fullName evidence="1">Uncharacterized protein</fullName>
    </submittedName>
</protein>